<accession>A0AAW8ARJ0</accession>
<feature type="non-terminal residue" evidence="3">
    <location>
        <position position="1"/>
    </location>
</feature>
<dbReference type="PANTHER" id="PTHR43140">
    <property type="entry name" value="TYPE-1 RESTRICTION ENZYME ECOKI SPECIFICITY PROTEIN"/>
    <property type="match status" value="1"/>
</dbReference>
<gene>
    <name evidence="3" type="ORF">Q6294_33460</name>
</gene>
<dbReference type="InterPro" id="IPR044946">
    <property type="entry name" value="Restrct_endonuc_typeI_TRD_sf"/>
</dbReference>
<dbReference type="AlphaFoldDB" id="A0AAW8ARJ0"/>
<dbReference type="PANTHER" id="PTHR43140:SF1">
    <property type="entry name" value="TYPE I RESTRICTION ENZYME ECOKI SPECIFICITY SUBUNIT"/>
    <property type="match status" value="1"/>
</dbReference>
<comment type="caution">
    <text evidence="3">The sequence shown here is derived from an EMBL/GenBank/DDBJ whole genome shotgun (WGS) entry which is preliminary data.</text>
</comment>
<reference evidence="3" key="1">
    <citation type="submission" date="2023-07" db="EMBL/GenBank/DDBJ databases">
        <authorList>
            <person name="Peng Z."/>
        </authorList>
    </citation>
    <scope>NUCLEOTIDE SEQUENCE</scope>
    <source>
        <strain evidence="3">KP219</strain>
    </source>
</reference>
<dbReference type="EMBL" id="JAUUIA010001313">
    <property type="protein sequence ID" value="MDP0971844.1"/>
    <property type="molecule type" value="Genomic_DNA"/>
</dbReference>
<name>A0AAW8ARJ0_KLEPN</name>
<evidence type="ECO:0000313" key="4">
    <source>
        <dbReference type="Proteomes" id="UP001244490"/>
    </source>
</evidence>
<sequence length="79" mass="9337">LNEQKRIVAKIEELFSELDNGIAVLKTAREQLKVYRQAVLKHAFEGKLTAQWRAENQDKLESPEQLLTRIQQEREARYQ</sequence>
<organism evidence="3 4">
    <name type="scientific">Klebsiella pneumoniae</name>
    <dbReference type="NCBI Taxonomy" id="573"/>
    <lineage>
        <taxon>Bacteria</taxon>
        <taxon>Pseudomonadati</taxon>
        <taxon>Pseudomonadota</taxon>
        <taxon>Gammaproteobacteria</taxon>
        <taxon>Enterobacterales</taxon>
        <taxon>Enterobacteriaceae</taxon>
        <taxon>Klebsiella/Raoultella group</taxon>
        <taxon>Klebsiella</taxon>
        <taxon>Klebsiella pneumoniae complex</taxon>
    </lineage>
</organism>
<keyword evidence="3" id="KW-0378">Hydrolase</keyword>
<keyword evidence="1" id="KW-0680">Restriction system</keyword>
<evidence type="ECO:0000256" key="2">
    <source>
        <dbReference type="ARBA" id="ARBA00023125"/>
    </source>
</evidence>
<evidence type="ECO:0000313" key="3">
    <source>
        <dbReference type="EMBL" id="MDP0971844.1"/>
    </source>
</evidence>
<keyword evidence="3" id="KW-0255">Endonuclease</keyword>
<dbReference type="InterPro" id="IPR051212">
    <property type="entry name" value="Type-I_RE_S_subunit"/>
</dbReference>
<dbReference type="Gene3D" id="3.90.220.20">
    <property type="entry name" value="DNA methylase specificity domains"/>
    <property type="match status" value="1"/>
</dbReference>
<dbReference type="GO" id="GO:0009307">
    <property type="term" value="P:DNA restriction-modification system"/>
    <property type="evidence" value="ECO:0007669"/>
    <property type="project" value="UniProtKB-KW"/>
</dbReference>
<dbReference type="SUPFAM" id="SSF116734">
    <property type="entry name" value="DNA methylase specificity domain"/>
    <property type="match status" value="1"/>
</dbReference>
<keyword evidence="3" id="KW-0540">Nuclease</keyword>
<proteinExistence type="predicted"/>
<dbReference type="GO" id="GO:0004519">
    <property type="term" value="F:endonuclease activity"/>
    <property type="evidence" value="ECO:0007669"/>
    <property type="project" value="UniProtKB-KW"/>
</dbReference>
<dbReference type="GO" id="GO:0003677">
    <property type="term" value="F:DNA binding"/>
    <property type="evidence" value="ECO:0007669"/>
    <property type="project" value="UniProtKB-KW"/>
</dbReference>
<protein>
    <submittedName>
        <fullName evidence="3">Type I restriction endonuclease subunit S</fullName>
    </submittedName>
</protein>
<keyword evidence="2" id="KW-0238">DNA-binding</keyword>
<feature type="non-terminal residue" evidence="3">
    <location>
        <position position="79"/>
    </location>
</feature>
<dbReference type="Proteomes" id="UP001244490">
    <property type="component" value="Unassembled WGS sequence"/>
</dbReference>
<evidence type="ECO:0000256" key="1">
    <source>
        <dbReference type="ARBA" id="ARBA00022747"/>
    </source>
</evidence>